<dbReference type="PROSITE" id="PS01209">
    <property type="entry name" value="LDLRA_1"/>
    <property type="match status" value="1"/>
</dbReference>
<feature type="domain" description="Chitin-binding type-2" evidence="11">
    <location>
        <begin position="493"/>
        <end position="564"/>
    </location>
</feature>
<dbReference type="SMART" id="SM00494">
    <property type="entry name" value="ChtBD2"/>
    <property type="match status" value="1"/>
</dbReference>
<evidence type="ECO:0000256" key="9">
    <source>
        <dbReference type="SAM" id="MobiDB-lite"/>
    </source>
</evidence>
<keyword evidence="12" id="KW-1185">Reference proteome</keyword>
<feature type="signal peptide" evidence="10">
    <location>
        <begin position="1"/>
        <end position="18"/>
    </location>
</feature>
<dbReference type="PANTHER" id="PTHR24270">
    <property type="entry name" value="LOW-DENSITY LIPOPROTEIN RECEPTOR-RELATED"/>
    <property type="match status" value="1"/>
</dbReference>
<keyword evidence="7 8" id="KW-1015">Disulfide bond</keyword>
<evidence type="ECO:0000313" key="13">
    <source>
        <dbReference type="WBParaSite" id="TMUE_3000013071.1"/>
    </source>
</evidence>
<keyword evidence="10" id="KW-0732">Signal</keyword>
<dbReference type="InterPro" id="IPR023415">
    <property type="entry name" value="LDLR_class-A_CS"/>
</dbReference>
<dbReference type="WBParaSite" id="TMUE_3000013071.1">
    <property type="protein sequence ID" value="TMUE_3000013071.1"/>
    <property type="gene ID" value="WBGene00292084"/>
</dbReference>
<feature type="disulfide bond" evidence="8">
    <location>
        <begin position="720"/>
        <end position="735"/>
    </location>
</feature>
<evidence type="ECO:0000256" key="4">
    <source>
        <dbReference type="ARBA" id="ARBA00022737"/>
    </source>
</evidence>
<dbReference type="Proteomes" id="UP000046395">
    <property type="component" value="Unassembled WGS sequence"/>
</dbReference>
<feature type="compositionally biased region" description="Polar residues" evidence="9">
    <location>
        <begin position="239"/>
        <end position="250"/>
    </location>
</feature>
<keyword evidence="3" id="KW-0812">Transmembrane</keyword>
<dbReference type="GO" id="GO:0012505">
    <property type="term" value="C:endomembrane system"/>
    <property type="evidence" value="ECO:0007669"/>
    <property type="project" value="UniProtKB-SubCell"/>
</dbReference>
<keyword evidence="4" id="KW-0677">Repeat</keyword>
<feature type="region of interest" description="Disordered" evidence="9">
    <location>
        <begin position="182"/>
        <end position="250"/>
    </location>
</feature>
<organism evidence="12 13">
    <name type="scientific">Trichuris muris</name>
    <name type="common">Mouse whipworm</name>
    <dbReference type="NCBI Taxonomy" id="70415"/>
    <lineage>
        <taxon>Eukaryota</taxon>
        <taxon>Metazoa</taxon>
        <taxon>Ecdysozoa</taxon>
        <taxon>Nematoda</taxon>
        <taxon>Enoplea</taxon>
        <taxon>Dorylaimia</taxon>
        <taxon>Trichinellida</taxon>
        <taxon>Trichuridae</taxon>
        <taxon>Trichuris</taxon>
    </lineage>
</organism>
<evidence type="ECO:0000256" key="7">
    <source>
        <dbReference type="ARBA" id="ARBA00023157"/>
    </source>
</evidence>
<evidence type="ECO:0000256" key="1">
    <source>
        <dbReference type="ARBA" id="ARBA00004167"/>
    </source>
</evidence>
<evidence type="ECO:0000313" key="12">
    <source>
        <dbReference type="Proteomes" id="UP000046395"/>
    </source>
</evidence>
<dbReference type="SUPFAM" id="SSF57424">
    <property type="entry name" value="LDL receptor-like module"/>
    <property type="match status" value="3"/>
</dbReference>
<dbReference type="PROSITE" id="PS50068">
    <property type="entry name" value="LDLRA_2"/>
    <property type="match status" value="4"/>
</dbReference>
<comment type="caution">
    <text evidence="8">Lacks conserved residue(s) required for the propagation of feature annotation.</text>
</comment>
<reference evidence="13" key="1">
    <citation type="submission" date="2019-12" db="UniProtKB">
        <authorList>
            <consortium name="WormBaseParasite"/>
        </authorList>
    </citation>
    <scope>IDENTIFICATION</scope>
</reference>
<dbReference type="InterPro" id="IPR036055">
    <property type="entry name" value="LDL_receptor-like_sf"/>
</dbReference>
<dbReference type="Pfam" id="PF00057">
    <property type="entry name" value="Ldl_recept_a"/>
    <property type="match status" value="2"/>
</dbReference>
<dbReference type="GO" id="GO:0008061">
    <property type="term" value="F:chitin binding"/>
    <property type="evidence" value="ECO:0007669"/>
    <property type="project" value="InterPro"/>
</dbReference>
<feature type="region of interest" description="Disordered" evidence="9">
    <location>
        <begin position="336"/>
        <end position="356"/>
    </location>
</feature>
<dbReference type="STRING" id="70415.A0A5S6R099"/>
<dbReference type="PANTHER" id="PTHR24270:SF59">
    <property type="entry name" value="LDL RECEPTOR REPEAT-CONTAINING PROTEIN EGG-1-RELATED"/>
    <property type="match status" value="1"/>
</dbReference>
<dbReference type="GO" id="GO:0005576">
    <property type="term" value="C:extracellular region"/>
    <property type="evidence" value="ECO:0007669"/>
    <property type="project" value="InterPro"/>
</dbReference>
<accession>A0A5S6R099</accession>
<dbReference type="Gene3D" id="4.10.400.10">
    <property type="entry name" value="Low-density Lipoprotein Receptor"/>
    <property type="match status" value="4"/>
</dbReference>
<keyword evidence="6" id="KW-0472">Membrane</keyword>
<protein>
    <submittedName>
        <fullName evidence="13">Chitin-binding type-2 domain-containing protein</fullName>
    </submittedName>
</protein>
<dbReference type="InterPro" id="IPR002557">
    <property type="entry name" value="Chitin-bd_dom"/>
</dbReference>
<evidence type="ECO:0000256" key="5">
    <source>
        <dbReference type="ARBA" id="ARBA00022989"/>
    </source>
</evidence>
<sequence length="737" mass="81501">MLCGLFFILQVPIIFASATGNSTDDSVVNTTYATPVQSVRVMVNPEQSMNHVRRSWKQNDHPQIFVPPYFSNALLDDRLRHGMSKKRTKIGTPTAADDHQQLDAQTNGNVLQNPLGVSLGQQATQFQFDPNERDMSYAQFGYPTESALGNPPMYNPDAFSHVSDHGHPFNWGVHYSNATVSQNSASSSNTERSKVGRPPETGWQRHKGWVAGSSQSGMLRDQRKGSTQAYPNGQLPAYWQSQGAPPSLNQQMGYQSAAQLDPFLLNHFLKSTAGQANRLGFPQNLQFPEVAKNPSDNEPYGRATAEMIASTVGPPVGMFFERSTAANIPVSGSPFNAFQPKTATKPKPTNKYPSERGPPFGYPMFASYQMPDMQTPSPTTTSRPASTSLPFVLRAHVPPANMQYKSPFDAPAMQQPFEQNFLGPLGPPVGSPNVRVTYSLNPNQMVNVPDESMGKDKDTIISSHPQPQGGLGFTGFGNFENISQMQLEQSPINYCSTAEFDDQILASVNLKRMDYFVVNMSCSNTFYQCAAHSTFVRRCPGPDHVFDHLTLNCNYRYNVKTCMEYDHVLHCTVKTQCLAEEYACCAVPQQCISYARRCDGVLDCADGEDENNCPSCSMSEFPCLIGGICIPMERRCNGMPDDCFDGTNADEKYCDVCGSGRFFCYKSEAQYELGCIDASQRCDGVKDCQGGEDELNCKKQGAQFLLCENQRQSVPRKQWCDGNEDCADGSDEAYCEY</sequence>
<dbReference type="GO" id="GO:0005886">
    <property type="term" value="C:plasma membrane"/>
    <property type="evidence" value="ECO:0007669"/>
    <property type="project" value="TreeGrafter"/>
</dbReference>
<keyword evidence="5" id="KW-1133">Transmembrane helix</keyword>
<evidence type="ECO:0000256" key="8">
    <source>
        <dbReference type="PROSITE-ProRule" id="PRU00124"/>
    </source>
</evidence>
<evidence type="ECO:0000256" key="6">
    <source>
        <dbReference type="ARBA" id="ARBA00023136"/>
    </source>
</evidence>
<dbReference type="CDD" id="cd00112">
    <property type="entry name" value="LDLa"/>
    <property type="match status" value="4"/>
</dbReference>
<evidence type="ECO:0000256" key="10">
    <source>
        <dbReference type="SAM" id="SignalP"/>
    </source>
</evidence>
<feature type="disulfide bond" evidence="8">
    <location>
        <begin position="682"/>
        <end position="697"/>
    </location>
</feature>
<dbReference type="GO" id="GO:0016192">
    <property type="term" value="P:vesicle-mediated transport"/>
    <property type="evidence" value="ECO:0007669"/>
    <property type="project" value="UniProtKB-ARBA"/>
</dbReference>
<evidence type="ECO:0000259" key="11">
    <source>
        <dbReference type="SMART" id="SM00494"/>
    </source>
</evidence>
<dbReference type="InterPro" id="IPR050685">
    <property type="entry name" value="LDLR"/>
</dbReference>
<feature type="disulfide bond" evidence="8">
    <location>
        <begin position="598"/>
        <end position="613"/>
    </location>
</feature>
<dbReference type="SMART" id="SM00192">
    <property type="entry name" value="LDLa"/>
    <property type="match status" value="4"/>
</dbReference>
<comment type="subcellular location">
    <subcellularLocation>
        <location evidence="2">Endomembrane system</location>
    </subcellularLocation>
    <subcellularLocation>
        <location evidence="1">Membrane</location>
        <topology evidence="1">Single-pass membrane protein</topology>
    </subcellularLocation>
</comment>
<dbReference type="AlphaFoldDB" id="A0A5S6R099"/>
<dbReference type="PRINTS" id="PR00261">
    <property type="entry name" value="LDLRECEPTOR"/>
</dbReference>
<proteinExistence type="predicted"/>
<feature type="chain" id="PRO_5024331481" evidence="10">
    <location>
        <begin position="19"/>
        <end position="737"/>
    </location>
</feature>
<dbReference type="InterPro" id="IPR002172">
    <property type="entry name" value="LDrepeatLR_classA_rpt"/>
</dbReference>
<name>A0A5S6R099_TRIMR</name>
<evidence type="ECO:0000256" key="3">
    <source>
        <dbReference type="ARBA" id="ARBA00022692"/>
    </source>
</evidence>
<feature type="compositionally biased region" description="Low complexity" evidence="9">
    <location>
        <begin position="340"/>
        <end position="349"/>
    </location>
</feature>
<evidence type="ECO:0000256" key="2">
    <source>
        <dbReference type="ARBA" id="ARBA00004308"/>
    </source>
</evidence>